<dbReference type="SMART" id="SM00271">
    <property type="entry name" value="DnaJ"/>
    <property type="match status" value="1"/>
</dbReference>
<accession>A0A7S3P447</accession>
<dbReference type="EMBL" id="HBIM01010714">
    <property type="protein sequence ID" value="CAE0411663.1"/>
    <property type="molecule type" value="Transcribed_RNA"/>
</dbReference>
<dbReference type="AlphaFoldDB" id="A0A7S3P447"/>
<dbReference type="InterPro" id="IPR036869">
    <property type="entry name" value="J_dom_sf"/>
</dbReference>
<dbReference type="Gene3D" id="1.10.287.110">
    <property type="entry name" value="DnaJ domain"/>
    <property type="match status" value="1"/>
</dbReference>
<comment type="subcellular location">
    <subcellularLocation>
        <location evidence="1">Endoplasmic reticulum</location>
    </subcellularLocation>
</comment>
<dbReference type="PANTHER" id="PTHR44140:SF2">
    <property type="entry name" value="LD25575P"/>
    <property type="match status" value="1"/>
</dbReference>
<proteinExistence type="predicted"/>
<evidence type="ECO:0000256" key="2">
    <source>
        <dbReference type="ARBA" id="ARBA00022729"/>
    </source>
</evidence>
<dbReference type="SUPFAM" id="SSF46565">
    <property type="entry name" value="Chaperone J-domain"/>
    <property type="match status" value="1"/>
</dbReference>
<sequence length="497" mass="57093">MTFPPCRARPSYDDSMISCSQKLQKRLKKIYRRDLRGFLAEQQRSLRQRRQQRQSEMMQIIPRRLQGGVHQKQCIKKQQSIVDPYQVLQVRRDATRSEIRQAYRRLALWHHPHRFCEDKGEKQRRSQMFTMVAAAYETLMDQQCRSRCDTLLRETSQTVSSAKIPAGQIMVGKTASPLQSSPRRRRIESHDTLDYILRNSPSVIDSMEKEQENEEEDAHDGNRTSTPSLAEISLTDCSSDEDDDDVDDDTEPHKNLQLISRSEDVTFQMPDEIDSPQNQLNTRSKKPRTCKNFILDCAGGESSYDESLQLPALLNSSSSSKALGDGEKHFTETDTDRLFGGPLQLLFRARRWRPFTDPFAVYQSVFGSQLPGLSKLDDTDGKPTSWNSLEDRTSSQGELWKRGTAERQPDGSVTYTQRRLFRNKRVIRQETVWTDPVTGQKHTSVSVTSEPCEGDLALQQSRDLEQDQICHGEVCALSWTDIVQSFLECTPFDQTQL</sequence>
<dbReference type="InterPro" id="IPR001623">
    <property type="entry name" value="DnaJ_domain"/>
</dbReference>
<evidence type="ECO:0000313" key="6">
    <source>
        <dbReference type="EMBL" id="CAE0411663.1"/>
    </source>
</evidence>
<evidence type="ECO:0000259" key="5">
    <source>
        <dbReference type="PROSITE" id="PS50076"/>
    </source>
</evidence>
<feature type="compositionally biased region" description="Acidic residues" evidence="4">
    <location>
        <begin position="238"/>
        <end position="250"/>
    </location>
</feature>
<dbReference type="Pfam" id="PF00226">
    <property type="entry name" value="DnaJ"/>
    <property type="match status" value="1"/>
</dbReference>
<dbReference type="InterPro" id="IPR051727">
    <property type="entry name" value="DnaJ_C3_Co-chaperones"/>
</dbReference>
<feature type="domain" description="J" evidence="5">
    <location>
        <begin position="83"/>
        <end position="152"/>
    </location>
</feature>
<evidence type="ECO:0000256" key="4">
    <source>
        <dbReference type="SAM" id="MobiDB-lite"/>
    </source>
</evidence>
<feature type="region of interest" description="Disordered" evidence="4">
    <location>
        <begin position="372"/>
        <end position="398"/>
    </location>
</feature>
<dbReference type="CDD" id="cd06257">
    <property type="entry name" value="DnaJ"/>
    <property type="match status" value="1"/>
</dbReference>
<name>A0A7S3P447_9STRA</name>
<dbReference type="GO" id="GO:0034975">
    <property type="term" value="P:protein folding in endoplasmic reticulum"/>
    <property type="evidence" value="ECO:0007669"/>
    <property type="project" value="TreeGrafter"/>
</dbReference>
<dbReference type="PROSITE" id="PS50076">
    <property type="entry name" value="DNAJ_2"/>
    <property type="match status" value="1"/>
</dbReference>
<dbReference type="PRINTS" id="PR00625">
    <property type="entry name" value="JDOMAIN"/>
</dbReference>
<gene>
    <name evidence="6" type="ORF">ACOF00016_LOCUS8955</name>
</gene>
<dbReference type="GO" id="GO:0051787">
    <property type="term" value="F:misfolded protein binding"/>
    <property type="evidence" value="ECO:0007669"/>
    <property type="project" value="TreeGrafter"/>
</dbReference>
<feature type="compositionally biased region" description="Basic and acidic residues" evidence="4">
    <location>
        <begin position="389"/>
        <end position="398"/>
    </location>
</feature>
<keyword evidence="2" id="KW-0732">Signal</keyword>
<protein>
    <recommendedName>
        <fullName evidence="5">J domain-containing protein</fullName>
    </recommendedName>
</protein>
<dbReference type="GO" id="GO:0051087">
    <property type="term" value="F:protein-folding chaperone binding"/>
    <property type="evidence" value="ECO:0007669"/>
    <property type="project" value="TreeGrafter"/>
</dbReference>
<keyword evidence="3" id="KW-0256">Endoplasmic reticulum</keyword>
<reference evidence="6" key="1">
    <citation type="submission" date="2021-01" db="EMBL/GenBank/DDBJ databases">
        <authorList>
            <person name="Corre E."/>
            <person name="Pelletier E."/>
            <person name="Niang G."/>
            <person name="Scheremetjew M."/>
            <person name="Finn R."/>
            <person name="Kale V."/>
            <person name="Holt S."/>
            <person name="Cochrane G."/>
            <person name="Meng A."/>
            <person name="Brown T."/>
            <person name="Cohen L."/>
        </authorList>
    </citation>
    <scope>NUCLEOTIDE SEQUENCE</scope>
    <source>
        <strain evidence="6">CCMP127</strain>
    </source>
</reference>
<feature type="region of interest" description="Disordered" evidence="4">
    <location>
        <begin position="170"/>
        <end position="284"/>
    </location>
</feature>
<evidence type="ECO:0000256" key="1">
    <source>
        <dbReference type="ARBA" id="ARBA00004240"/>
    </source>
</evidence>
<organism evidence="6">
    <name type="scientific">Amphora coffeiformis</name>
    <dbReference type="NCBI Taxonomy" id="265554"/>
    <lineage>
        <taxon>Eukaryota</taxon>
        <taxon>Sar</taxon>
        <taxon>Stramenopiles</taxon>
        <taxon>Ochrophyta</taxon>
        <taxon>Bacillariophyta</taxon>
        <taxon>Bacillariophyceae</taxon>
        <taxon>Bacillariophycidae</taxon>
        <taxon>Thalassiophysales</taxon>
        <taxon>Catenulaceae</taxon>
        <taxon>Amphora</taxon>
    </lineage>
</organism>
<dbReference type="PANTHER" id="PTHR44140">
    <property type="entry name" value="LD25575P"/>
    <property type="match status" value="1"/>
</dbReference>
<evidence type="ECO:0000256" key="3">
    <source>
        <dbReference type="ARBA" id="ARBA00022824"/>
    </source>
</evidence>
<dbReference type="GO" id="GO:0005783">
    <property type="term" value="C:endoplasmic reticulum"/>
    <property type="evidence" value="ECO:0007669"/>
    <property type="project" value="UniProtKB-SubCell"/>
</dbReference>